<dbReference type="RefSeq" id="WP_151681394.1">
    <property type="nucleotide sequence ID" value="NZ_BKZQ01000033.1"/>
</dbReference>
<keyword evidence="9" id="KW-1185">Reference proteome</keyword>
<accession>A0A5J4JID6</accession>
<protein>
    <submittedName>
        <fullName evidence="8">Protein CtaG</fullName>
    </submittedName>
</protein>
<evidence type="ECO:0000256" key="1">
    <source>
        <dbReference type="ARBA" id="ARBA00004651"/>
    </source>
</evidence>
<dbReference type="NCBIfam" id="TIGR02737">
    <property type="entry name" value="caa3_CtaG"/>
    <property type="match status" value="1"/>
</dbReference>
<proteinExistence type="predicted"/>
<feature type="compositionally biased region" description="Basic and acidic residues" evidence="6">
    <location>
        <begin position="296"/>
        <end position="305"/>
    </location>
</feature>
<name>A0A5J4JID6_9BACI</name>
<feature type="transmembrane region" description="Helical" evidence="7">
    <location>
        <begin position="82"/>
        <end position="102"/>
    </location>
</feature>
<dbReference type="AlphaFoldDB" id="A0A5J4JID6"/>
<feature type="transmembrane region" description="Helical" evidence="7">
    <location>
        <begin position="122"/>
        <end position="141"/>
    </location>
</feature>
<dbReference type="Pfam" id="PF09678">
    <property type="entry name" value="Caa3_CtaG"/>
    <property type="match status" value="1"/>
</dbReference>
<evidence type="ECO:0000256" key="5">
    <source>
        <dbReference type="ARBA" id="ARBA00023136"/>
    </source>
</evidence>
<evidence type="ECO:0000313" key="8">
    <source>
        <dbReference type="EMBL" id="GER71039.1"/>
    </source>
</evidence>
<dbReference type="Proteomes" id="UP000391919">
    <property type="component" value="Unassembled WGS sequence"/>
</dbReference>
<evidence type="ECO:0000256" key="3">
    <source>
        <dbReference type="ARBA" id="ARBA00022692"/>
    </source>
</evidence>
<gene>
    <name evidence="8" type="primary">ctaG</name>
    <name evidence="8" type="ORF">BpJC7_23420</name>
</gene>
<dbReference type="InterPro" id="IPR014108">
    <property type="entry name" value="Caa3-assmbl_CtaG"/>
</dbReference>
<reference evidence="8 9" key="1">
    <citation type="submission" date="2019-09" db="EMBL/GenBank/DDBJ databases">
        <title>Draft genome sequence of Bacillus sp. JC-7.</title>
        <authorList>
            <person name="Tanaka N."/>
            <person name="Shiwa Y."/>
            <person name="Fujita N."/>
            <person name="Tanasupawat S."/>
        </authorList>
    </citation>
    <scope>NUCLEOTIDE SEQUENCE [LARGE SCALE GENOMIC DNA]</scope>
    <source>
        <strain evidence="8 9">JC-7</strain>
    </source>
</reference>
<comment type="subcellular location">
    <subcellularLocation>
        <location evidence="1">Cell membrane</location>
        <topology evidence="1">Multi-pass membrane protein</topology>
    </subcellularLocation>
</comment>
<dbReference type="InterPro" id="IPR019108">
    <property type="entry name" value="Caa3_assmbl_CtaG-rel"/>
</dbReference>
<organism evidence="8 9">
    <name type="scientific">Weizmannia acidilactici</name>
    <dbReference type="NCBI Taxonomy" id="2607726"/>
    <lineage>
        <taxon>Bacteria</taxon>
        <taxon>Bacillati</taxon>
        <taxon>Bacillota</taxon>
        <taxon>Bacilli</taxon>
        <taxon>Bacillales</taxon>
        <taxon>Bacillaceae</taxon>
        <taxon>Heyndrickxia</taxon>
    </lineage>
</organism>
<evidence type="ECO:0000256" key="6">
    <source>
        <dbReference type="SAM" id="MobiDB-lite"/>
    </source>
</evidence>
<evidence type="ECO:0000256" key="7">
    <source>
        <dbReference type="SAM" id="Phobius"/>
    </source>
</evidence>
<feature type="transmembrane region" description="Helical" evidence="7">
    <location>
        <begin position="153"/>
        <end position="173"/>
    </location>
</feature>
<keyword evidence="2" id="KW-1003">Cell membrane</keyword>
<comment type="caution">
    <text evidence="8">The sequence shown here is derived from an EMBL/GenBank/DDBJ whole genome shotgun (WGS) entry which is preliminary data.</text>
</comment>
<dbReference type="GO" id="GO:0005886">
    <property type="term" value="C:plasma membrane"/>
    <property type="evidence" value="ECO:0007669"/>
    <property type="project" value="UniProtKB-SubCell"/>
</dbReference>
<keyword evidence="3 7" id="KW-0812">Transmembrane</keyword>
<evidence type="ECO:0000313" key="9">
    <source>
        <dbReference type="Proteomes" id="UP000391919"/>
    </source>
</evidence>
<dbReference type="EMBL" id="BKZQ01000033">
    <property type="protein sequence ID" value="GER71039.1"/>
    <property type="molecule type" value="Genomic_DNA"/>
</dbReference>
<keyword evidence="4 7" id="KW-1133">Transmembrane helix</keyword>
<feature type="region of interest" description="Disordered" evidence="6">
    <location>
        <begin position="283"/>
        <end position="305"/>
    </location>
</feature>
<evidence type="ECO:0000256" key="2">
    <source>
        <dbReference type="ARBA" id="ARBA00022475"/>
    </source>
</evidence>
<feature type="transmembrane region" description="Helical" evidence="7">
    <location>
        <begin position="185"/>
        <end position="205"/>
    </location>
</feature>
<evidence type="ECO:0000256" key="4">
    <source>
        <dbReference type="ARBA" id="ARBA00022989"/>
    </source>
</evidence>
<sequence length="305" mass="34485">MPFEIFGFLALWSLYFFSAILLVVFFYFTLAALCKKSFLTEAPPSKVQAGFFCTAMALLYIVKGSPLDLLGHIMFSVHMLQMSILCLIVAPLLMRGIPVWIYEKFVQLPIVAPVFRLFTRPVIAVSGFNVIFSLYHIPAVFDQVKVVPLLHSVYTIVLFIFAMFMWWPLLQPLPGEYPLNGLKKIAYIFASAMLLTPACGLIIFANAPVYKTYSDGAMWLTSMHLCVPAEKLSTLGRYGSPAIFSPLPALEDQQLGGVIMKMVQETVYGIMLARAFFDWAKKEQEPSEEETTPMLSDRHRPMEHR</sequence>
<feature type="transmembrane region" description="Helical" evidence="7">
    <location>
        <begin position="12"/>
        <end position="33"/>
    </location>
</feature>
<keyword evidence="5 7" id="KW-0472">Membrane</keyword>